<feature type="transmembrane region" description="Helical" evidence="1">
    <location>
        <begin position="138"/>
        <end position="163"/>
    </location>
</feature>
<gene>
    <name evidence="2" type="ordered locus">Gura_2674</name>
</gene>
<dbReference type="RefSeq" id="WP_011939525.1">
    <property type="nucleotide sequence ID" value="NC_009483.1"/>
</dbReference>
<dbReference type="PANTHER" id="PTHR43471:SF10">
    <property type="entry name" value="SLL1107 PROTEIN"/>
    <property type="match status" value="1"/>
</dbReference>
<sequence length="270" mass="29679">MQLLLPIALITFKEGIRNRSIYGISLLALLMLLANFIISDMVGQEVGKVAVDIALSAVSFSGLLLVLFVGINLLAKDLDRKTIYMVLAKPISRSQYLIGKYFGVILLLTVCLCILSCFAAVSLLLIKFGHPAYFQRFSWPLVGLSFFFTTLMLMLVSALSFLFASFTSTSFLTFILTIISYIIGMSLNDVKALVEAPQAVGITVSPVTVKVVQAAYYIFPNLSFFDIKIQAAHGLSIPASYVFGIVAYSIIYSAIVMTLACLIFRKKEFP</sequence>
<feature type="transmembrane region" description="Helical" evidence="1">
    <location>
        <begin position="169"/>
        <end position="187"/>
    </location>
</feature>
<keyword evidence="1" id="KW-1133">Transmembrane helix</keyword>
<organism evidence="2 3">
    <name type="scientific">Geotalea uraniireducens (strain Rf4)</name>
    <name type="common">Geobacter uraniireducens</name>
    <dbReference type="NCBI Taxonomy" id="351605"/>
    <lineage>
        <taxon>Bacteria</taxon>
        <taxon>Pseudomonadati</taxon>
        <taxon>Thermodesulfobacteriota</taxon>
        <taxon>Desulfuromonadia</taxon>
        <taxon>Geobacterales</taxon>
        <taxon>Geobacteraceae</taxon>
        <taxon>Geotalea</taxon>
    </lineage>
</organism>
<feature type="transmembrane region" description="Helical" evidence="1">
    <location>
        <begin position="50"/>
        <end position="75"/>
    </location>
</feature>
<feature type="transmembrane region" description="Helical" evidence="1">
    <location>
        <begin position="101"/>
        <end position="126"/>
    </location>
</feature>
<dbReference type="STRING" id="351605.Gura_2674"/>
<feature type="transmembrane region" description="Helical" evidence="1">
    <location>
        <begin position="239"/>
        <end position="264"/>
    </location>
</feature>
<dbReference type="GO" id="GO:0005886">
    <property type="term" value="C:plasma membrane"/>
    <property type="evidence" value="ECO:0007669"/>
    <property type="project" value="UniProtKB-SubCell"/>
</dbReference>
<keyword evidence="1" id="KW-0472">Membrane</keyword>
<accession>A5G4Y0</accession>
<feature type="transmembrane region" description="Helical" evidence="1">
    <location>
        <begin position="20"/>
        <end position="38"/>
    </location>
</feature>
<evidence type="ECO:0000313" key="2">
    <source>
        <dbReference type="EMBL" id="ABQ26848.1"/>
    </source>
</evidence>
<dbReference type="KEGG" id="gur:Gura_2674"/>
<dbReference type="Proteomes" id="UP000006695">
    <property type="component" value="Chromosome"/>
</dbReference>
<dbReference type="PANTHER" id="PTHR43471">
    <property type="entry name" value="ABC TRANSPORTER PERMEASE"/>
    <property type="match status" value="1"/>
</dbReference>
<dbReference type="GO" id="GO:0140359">
    <property type="term" value="F:ABC-type transporter activity"/>
    <property type="evidence" value="ECO:0007669"/>
    <property type="project" value="InterPro"/>
</dbReference>
<proteinExistence type="predicted"/>
<dbReference type="OrthoDB" id="9810558at2"/>
<dbReference type="HOGENOM" id="CLU_070325_1_0_7"/>
<evidence type="ECO:0000256" key="1">
    <source>
        <dbReference type="SAM" id="Phobius"/>
    </source>
</evidence>
<reference evidence="2 3" key="1">
    <citation type="submission" date="2007-05" db="EMBL/GenBank/DDBJ databases">
        <title>Complete sequence of Geobacter uraniireducens Rf4.</title>
        <authorList>
            <consortium name="US DOE Joint Genome Institute"/>
            <person name="Copeland A."/>
            <person name="Lucas S."/>
            <person name="Lapidus A."/>
            <person name="Barry K."/>
            <person name="Detter J.C."/>
            <person name="Glavina del Rio T."/>
            <person name="Hammon N."/>
            <person name="Israni S."/>
            <person name="Dalin E."/>
            <person name="Tice H."/>
            <person name="Pitluck S."/>
            <person name="Chertkov O."/>
            <person name="Brettin T."/>
            <person name="Bruce D."/>
            <person name="Han C."/>
            <person name="Schmutz J."/>
            <person name="Larimer F."/>
            <person name="Land M."/>
            <person name="Hauser L."/>
            <person name="Kyrpides N."/>
            <person name="Mikhailova N."/>
            <person name="Shelobolina E."/>
            <person name="Aklujkar M."/>
            <person name="Lovley D."/>
            <person name="Richardson P."/>
        </authorList>
    </citation>
    <scope>NUCLEOTIDE SEQUENCE [LARGE SCALE GENOMIC DNA]</scope>
    <source>
        <strain evidence="2 3">Rf4</strain>
    </source>
</reference>
<name>A5G4Y0_GEOUR</name>
<keyword evidence="1" id="KW-0812">Transmembrane</keyword>
<dbReference type="Pfam" id="PF12679">
    <property type="entry name" value="ABC2_membrane_2"/>
    <property type="match status" value="1"/>
</dbReference>
<keyword evidence="3" id="KW-1185">Reference proteome</keyword>
<dbReference type="EMBL" id="CP000698">
    <property type="protein sequence ID" value="ABQ26848.1"/>
    <property type="molecule type" value="Genomic_DNA"/>
</dbReference>
<evidence type="ECO:0008006" key="4">
    <source>
        <dbReference type="Google" id="ProtNLM"/>
    </source>
</evidence>
<dbReference type="AlphaFoldDB" id="A5G4Y0"/>
<protein>
    <recommendedName>
        <fullName evidence="4">ABC transporter permease</fullName>
    </recommendedName>
</protein>
<evidence type="ECO:0000313" key="3">
    <source>
        <dbReference type="Proteomes" id="UP000006695"/>
    </source>
</evidence>